<name>D5FUE1_OPHNO</name>
<evidence type="ECO:0000256" key="1">
    <source>
        <dbReference type="ARBA" id="ARBA00023125"/>
    </source>
</evidence>
<dbReference type="GO" id="GO:0005634">
    <property type="term" value="C:nucleus"/>
    <property type="evidence" value="ECO:0007669"/>
    <property type="project" value="UniProtKB-UniRule"/>
</dbReference>
<dbReference type="AlphaFoldDB" id="D5FUE1"/>
<accession>D5FUE1</accession>
<dbReference type="SMART" id="SM00398">
    <property type="entry name" value="HMG"/>
    <property type="match status" value="1"/>
</dbReference>
<dbReference type="PROSITE" id="PS50118">
    <property type="entry name" value="HMG_BOX_2"/>
    <property type="match status" value="1"/>
</dbReference>
<dbReference type="Gene3D" id="1.10.30.10">
    <property type="entry name" value="High mobility group box domain"/>
    <property type="match status" value="1"/>
</dbReference>
<organism evidence="5">
    <name type="scientific">Ophiostoma novo-ulmi subsp. novo-ulmi</name>
    <dbReference type="NCBI Taxonomy" id="170179"/>
    <lineage>
        <taxon>Eukaryota</taxon>
        <taxon>Fungi</taxon>
        <taxon>Dikarya</taxon>
        <taxon>Ascomycota</taxon>
        <taxon>Pezizomycotina</taxon>
        <taxon>Sordariomycetes</taxon>
        <taxon>Sordariomycetidae</taxon>
        <taxon>Ophiostomatales</taxon>
        <taxon>Ophiostomataceae</taxon>
        <taxon>Ophiostoma</taxon>
    </lineage>
</organism>
<dbReference type="InterPro" id="IPR036910">
    <property type="entry name" value="HMG_box_dom_sf"/>
</dbReference>
<dbReference type="PANTHER" id="PTHR45789">
    <property type="entry name" value="FI18025P1"/>
    <property type="match status" value="1"/>
</dbReference>
<dbReference type="EMBL" id="FJ858801">
    <property type="protein sequence ID" value="ACZ53925.1"/>
    <property type="molecule type" value="Genomic_DNA"/>
</dbReference>
<dbReference type="Pfam" id="PF00505">
    <property type="entry name" value="HMG_box"/>
    <property type="match status" value="1"/>
</dbReference>
<protein>
    <submittedName>
        <fullName evidence="5">MAT1-1-3</fullName>
    </submittedName>
</protein>
<dbReference type="GO" id="GO:0000981">
    <property type="term" value="F:DNA-binding transcription factor activity, RNA polymerase II-specific"/>
    <property type="evidence" value="ECO:0007669"/>
    <property type="project" value="TreeGrafter"/>
</dbReference>
<evidence type="ECO:0000256" key="3">
    <source>
        <dbReference type="PROSITE-ProRule" id="PRU00267"/>
    </source>
</evidence>
<dbReference type="GO" id="GO:0000978">
    <property type="term" value="F:RNA polymerase II cis-regulatory region sequence-specific DNA binding"/>
    <property type="evidence" value="ECO:0007669"/>
    <property type="project" value="TreeGrafter"/>
</dbReference>
<evidence type="ECO:0000313" key="5">
    <source>
        <dbReference type="EMBL" id="ACZ53925.1"/>
    </source>
</evidence>
<dbReference type="InterPro" id="IPR051356">
    <property type="entry name" value="SOX/SOX-like_TF"/>
</dbReference>
<evidence type="ECO:0000256" key="2">
    <source>
        <dbReference type="ARBA" id="ARBA00023242"/>
    </source>
</evidence>
<dbReference type="PANTHER" id="PTHR45789:SF2">
    <property type="entry name" value="FI18025P1"/>
    <property type="match status" value="1"/>
</dbReference>
<dbReference type="CDD" id="cd01389">
    <property type="entry name" value="HMG-box_ROX1-like"/>
    <property type="match status" value="1"/>
</dbReference>
<keyword evidence="1 3" id="KW-0238">DNA-binding</keyword>
<dbReference type="SUPFAM" id="SSF47095">
    <property type="entry name" value="HMG-box"/>
    <property type="match status" value="1"/>
</dbReference>
<feature type="domain" description="HMG box" evidence="4">
    <location>
        <begin position="102"/>
        <end position="170"/>
    </location>
</feature>
<reference evidence="5" key="1">
    <citation type="submission" date="2009-03" db="EMBL/GenBank/DDBJ databases">
        <title>Identification of transcripts upregulated in fruiting bodies and sequence analysis of three MAT1-1 idiomorph genes of the Dutch elm disease pathogen Ophiostoma novo-ulmi.</title>
        <authorList>
            <person name="Jacobi V."/>
            <person name="Dufour J."/>
            <person name="Bouvet G.F."/>
            <person name="Aoun M."/>
            <person name="Bernier L."/>
        </authorList>
    </citation>
    <scope>NUCLEOTIDE SEQUENCE</scope>
    <source>
        <strain evidence="5">H327</strain>
    </source>
</reference>
<evidence type="ECO:0000259" key="4">
    <source>
        <dbReference type="PROSITE" id="PS50118"/>
    </source>
</evidence>
<keyword evidence="2 3" id="KW-0539">Nucleus</keyword>
<feature type="DNA-binding region" description="HMG box" evidence="3">
    <location>
        <begin position="102"/>
        <end position="170"/>
    </location>
</feature>
<sequence length="185" mass="21080">MPTTIERRVTLVVNDDEKKFIVVIPEEMIGSEQLRNLAGNFQSMSNEDCSIVYDHQSRTFRLTQMVNASTPCADRFEIIGHAKAANKEAKNPEPVTTTESRIPRPPNAWIIYRSQKSKEIRKQIPHATAGYISTAVSKMWKLESRETRLCYNSKAMEAQKLHREMYPGYKYNATGKKGRLGAARS</sequence>
<proteinExistence type="predicted"/>
<dbReference type="InterPro" id="IPR009071">
    <property type="entry name" value="HMG_box_dom"/>
</dbReference>